<organism evidence="1">
    <name type="scientific">Symploca sp. SIO1C4</name>
    <dbReference type="NCBI Taxonomy" id="2607765"/>
    <lineage>
        <taxon>Bacteria</taxon>
        <taxon>Bacillati</taxon>
        <taxon>Cyanobacteriota</taxon>
        <taxon>Cyanophyceae</taxon>
        <taxon>Coleofasciculales</taxon>
        <taxon>Coleofasciculaceae</taxon>
        <taxon>Symploca</taxon>
    </lineage>
</organism>
<evidence type="ECO:0000313" key="1">
    <source>
        <dbReference type="EMBL" id="NER27894.1"/>
    </source>
</evidence>
<protein>
    <recommendedName>
        <fullName evidence="2">Isopropylmalate/homocitrate/citramalate synthase</fullName>
    </recommendedName>
</protein>
<accession>A0A6B3NCV2</accession>
<evidence type="ECO:0008006" key="2">
    <source>
        <dbReference type="Google" id="ProtNLM"/>
    </source>
</evidence>
<comment type="caution">
    <text evidence="1">The sequence shown here is derived from an EMBL/GenBank/DDBJ whole genome shotgun (WGS) entry which is preliminary data.</text>
</comment>
<dbReference type="EMBL" id="JAAHFQ010000146">
    <property type="protein sequence ID" value="NER27894.1"/>
    <property type="molecule type" value="Genomic_DNA"/>
</dbReference>
<sequence length="87" mass="10025">MTHSDQSKKNTFLYPHSRYRGPFRLEYLAFNANLQEFSHRASYISGLLSAGKLSPDQAYKDLKNLWKQLKRSKKAMGIGTEAQESKD</sequence>
<reference evidence="1" key="1">
    <citation type="submission" date="2019-11" db="EMBL/GenBank/DDBJ databases">
        <title>Genomic insights into an expanded diversity of filamentous marine cyanobacteria reveals the extraordinary biosynthetic potential of Moorea and Okeania.</title>
        <authorList>
            <person name="Ferreira Leao T."/>
            <person name="Wang M."/>
            <person name="Moss N."/>
            <person name="Da Silva R."/>
            <person name="Sanders J."/>
            <person name="Nurk S."/>
            <person name="Gurevich A."/>
            <person name="Humphrey G."/>
            <person name="Reher R."/>
            <person name="Zhu Q."/>
            <person name="Belda-Ferre P."/>
            <person name="Glukhov E."/>
            <person name="Rex R."/>
            <person name="Dorrestein P.C."/>
            <person name="Knight R."/>
            <person name="Pevzner P."/>
            <person name="Gerwick W.H."/>
            <person name="Gerwick L."/>
        </authorList>
    </citation>
    <scope>NUCLEOTIDE SEQUENCE</scope>
    <source>
        <strain evidence="1">SIO1C4</strain>
    </source>
</reference>
<dbReference type="Pfam" id="PF23856">
    <property type="entry name" value="DUF7219"/>
    <property type="match status" value="1"/>
</dbReference>
<name>A0A6B3NCV2_9CYAN</name>
<dbReference type="InterPro" id="IPR055643">
    <property type="entry name" value="DUF7219"/>
</dbReference>
<proteinExistence type="predicted"/>
<gene>
    <name evidence="1" type="ORF">F6J89_09725</name>
</gene>
<dbReference type="AlphaFoldDB" id="A0A6B3NCV2"/>